<comment type="caution">
    <text evidence="2">The sequence shown here is derived from an EMBL/GenBank/DDBJ whole genome shotgun (WGS) entry which is preliminary data.</text>
</comment>
<proteinExistence type="predicted"/>
<evidence type="ECO:0000313" key="5">
    <source>
        <dbReference type="Proteomes" id="UP000472727"/>
    </source>
</evidence>
<evidence type="ECO:0000313" key="4">
    <source>
        <dbReference type="EMBL" id="KAF3205224.1"/>
    </source>
</evidence>
<accession>A0A6G1M9L2</accession>
<sequence length="134" mass="14395">MAMAAATPPPALLLLHSDWLGHEQSRARWQVISGERSSRGGDLDMREGGEQCNAMVRGAMKGRSSSIKGFKKLPEPDGGLFGPPSRHATWCDCDAIGSSTIDKVMCDAPERCSDTEAILLGSLLTMHNGQGTRR</sequence>
<dbReference type="Proteomes" id="UP000483672">
    <property type="component" value="Unassembled WGS sequence"/>
</dbReference>
<dbReference type="Proteomes" id="UP000472727">
    <property type="component" value="Unassembled WGS sequence"/>
</dbReference>
<evidence type="ECO:0000313" key="2">
    <source>
        <dbReference type="EMBL" id="KAF3199437.1"/>
    </source>
</evidence>
<dbReference type="EMBL" id="JAABOE010000006">
    <property type="protein sequence ID" value="KAF3190342.1"/>
    <property type="molecule type" value="Genomic_DNA"/>
</dbReference>
<evidence type="ECO:0000313" key="3">
    <source>
        <dbReference type="EMBL" id="KAF3202415.1"/>
    </source>
</evidence>
<dbReference type="Proteomes" id="UP000479691">
    <property type="component" value="Unassembled WGS sequence"/>
</dbReference>
<dbReference type="EMBL" id="WIWT01000088">
    <property type="protein sequence ID" value="KAF3202415.1"/>
    <property type="molecule type" value="Genomic_DNA"/>
</dbReference>
<name>A0A6G1M9L2_ORBOL</name>
<evidence type="ECO:0000313" key="1">
    <source>
        <dbReference type="EMBL" id="KAF3190342.1"/>
    </source>
</evidence>
<reference evidence="5 6" key="1">
    <citation type="submission" date="2019-06" db="EMBL/GenBank/DDBJ databases">
        <authorList>
            <person name="Palmer J.M."/>
        </authorList>
    </citation>
    <scope>NUCLEOTIDE SEQUENCE [LARGE SCALE GENOMIC DNA]</scope>
    <source>
        <strain evidence="2 5">TWF106</strain>
        <strain evidence="4 7">TWF191</strain>
        <strain evidence="3">TWF679</strain>
        <strain evidence="1 6">TWF788</strain>
    </source>
</reference>
<evidence type="ECO:0000313" key="7">
    <source>
        <dbReference type="Proteomes" id="UP000483672"/>
    </source>
</evidence>
<gene>
    <name evidence="2" type="ORF">TWF106_003807</name>
    <name evidence="4" type="ORF">TWF191_001933</name>
    <name evidence="3" type="ORF">TWF679_010811</name>
    <name evidence="1" type="ORF">TWF788_009140</name>
</gene>
<protein>
    <submittedName>
        <fullName evidence="2">Uncharacterized protein</fullName>
    </submittedName>
</protein>
<dbReference type="EMBL" id="WIPF01000136">
    <property type="protein sequence ID" value="KAF3205224.1"/>
    <property type="molecule type" value="Genomic_DNA"/>
</dbReference>
<dbReference type="AlphaFoldDB" id="A0A6G1M9L2"/>
<evidence type="ECO:0000313" key="6">
    <source>
        <dbReference type="Proteomes" id="UP000479691"/>
    </source>
</evidence>
<dbReference type="Proteomes" id="UP000614610">
    <property type="component" value="Unassembled WGS sequence"/>
</dbReference>
<dbReference type="EMBL" id="WIWS01000187">
    <property type="protein sequence ID" value="KAF3199437.1"/>
    <property type="molecule type" value="Genomic_DNA"/>
</dbReference>
<organism evidence="2 5">
    <name type="scientific">Orbilia oligospora</name>
    <name type="common">Nematode-trapping fungus</name>
    <name type="synonym">Arthrobotrys oligospora</name>
    <dbReference type="NCBI Taxonomy" id="2813651"/>
    <lineage>
        <taxon>Eukaryota</taxon>
        <taxon>Fungi</taxon>
        <taxon>Dikarya</taxon>
        <taxon>Ascomycota</taxon>
        <taxon>Pezizomycotina</taxon>
        <taxon>Orbiliomycetes</taxon>
        <taxon>Orbiliales</taxon>
        <taxon>Orbiliaceae</taxon>
        <taxon>Orbilia</taxon>
    </lineage>
</organism>